<dbReference type="GeneID" id="11514647"/>
<dbReference type="Proteomes" id="UP000007322">
    <property type="component" value="Chromosome 6"/>
</dbReference>
<dbReference type="InParanoid" id="G2QMC9"/>
<feature type="transmembrane region" description="Helical" evidence="7">
    <location>
        <begin position="211"/>
        <end position="231"/>
    </location>
</feature>
<organism evidence="9 10">
    <name type="scientific">Thermothelomyces thermophilus (strain ATCC 42464 / BCRC 31852 / DSM 1799)</name>
    <name type="common">Sporotrichum thermophile</name>
    <dbReference type="NCBI Taxonomy" id="573729"/>
    <lineage>
        <taxon>Eukaryota</taxon>
        <taxon>Fungi</taxon>
        <taxon>Dikarya</taxon>
        <taxon>Ascomycota</taxon>
        <taxon>Pezizomycotina</taxon>
        <taxon>Sordariomycetes</taxon>
        <taxon>Sordariomycetidae</taxon>
        <taxon>Sordariales</taxon>
        <taxon>Chaetomiaceae</taxon>
        <taxon>Thermothelomyces</taxon>
    </lineage>
</organism>
<dbReference type="HOGENOM" id="CLU_028200_0_1_1"/>
<evidence type="ECO:0000313" key="9">
    <source>
        <dbReference type="EMBL" id="AEO61109.1"/>
    </source>
</evidence>
<comment type="subcellular location">
    <subcellularLocation>
        <location evidence="1">Membrane</location>
        <topology evidence="1">Multi-pass membrane protein</topology>
    </subcellularLocation>
</comment>
<keyword evidence="2 7" id="KW-0812">Transmembrane</keyword>
<dbReference type="OMA" id="LDASDYC"/>
<dbReference type="eggNOG" id="ENOG502SM41">
    <property type="taxonomic scope" value="Eukaryota"/>
</dbReference>
<dbReference type="GO" id="GO:0016020">
    <property type="term" value="C:membrane"/>
    <property type="evidence" value="ECO:0007669"/>
    <property type="project" value="UniProtKB-SubCell"/>
</dbReference>
<accession>G2QMC9</accession>
<feature type="transmembrane region" description="Helical" evidence="7">
    <location>
        <begin position="48"/>
        <end position="76"/>
    </location>
</feature>
<feature type="transmembrane region" description="Helical" evidence="7">
    <location>
        <begin position="180"/>
        <end position="199"/>
    </location>
</feature>
<gene>
    <name evidence="9" type="ORF">MYCTH_2113078</name>
</gene>
<keyword evidence="4 7" id="KW-0472">Membrane</keyword>
<name>G2QMC9_THET4</name>
<dbReference type="InterPro" id="IPR052337">
    <property type="entry name" value="SAT4-like"/>
</dbReference>
<dbReference type="OrthoDB" id="5329176at2759"/>
<dbReference type="RefSeq" id="XP_003666354.1">
    <property type="nucleotide sequence ID" value="XM_003666306.1"/>
</dbReference>
<dbReference type="AlphaFoldDB" id="G2QMC9"/>
<keyword evidence="10" id="KW-1185">Reference proteome</keyword>
<proteinExistence type="inferred from homology"/>
<comment type="similarity">
    <text evidence="5">Belongs to the SAT4 family.</text>
</comment>
<feature type="transmembrane region" description="Helical" evidence="7">
    <location>
        <begin position="14"/>
        <end position="36"/>
    </location>
</feature>
<feature type="transmembrane region" description="Helical" evidence="7">
    <location>
        <begin position="251"/>
        <end position="273"/>
    </location>
</feature>
<evidence type="ECO:0000256" key="1">
    <source>
        <dbReference type="ARBA" id="ARBA00004141"/>
    </source>
</evidence>
<dbReference type="EMBL" id="CP003007">
    <property type="protein sequence ID" value="AEO61109.1"/>
    <property type="molecule type" value="Genomic_DNA"/>
</dbReference>
<evidence type="ECO:0000313" key="10">
    <source>
        <dbReference type="Proteomes" id="UP000007322"/>
    </source>
</evidence>
<evidence type="ECO:0000256" key="4">
    <source>
        <dbReference type="ARBA" id="ARBA00023136"/>
    </source>
</evidence>
<dbReference type="InterPro" id="IPR049326">
    <property type="entry name" value="Rhodopsin_dom_fungi"/>
</dbReference>
<sequence length="367" mass="39669">MTDTFPVERQAQCAVLGVASTFTSLAIISCVLRAIARRLAHRSLDSSDWCIFAACLVTTVYQAINMTSVFVCGVGLHFSEILEKHGTEPITLFLKASKSPLLPLPPSFIHLSKISILILYTKIFSVPAFIWAARITTVIIIMWALTTSIMGLTICQPFAFNWDPTIPDGLCGNQVLSYKITGALNLATDLVVLLLPMPYLYGLNLALYKKLVLMVTFAVGLFTCVVSAFRIAALSSIDYSDITFNVPTSLIFSGLEPSLVVTLACVPVLRLLLGKIKGSISGSDLRSGQANSSGFVGSKNRSFAPLNDDSSQYQLRPVGPKHVAEAKAKAKTPSTWSGDNSDRETGPANKTGSIVVQQEWDVAEEGR</sequence>
<feature type="domain" description="Rhodopsin" evidence="8">
    <location>
        <begin position="32"/>
        <end position="273"/>
    </location>
</feature>
<feature type="transmembrane region" description="Helical" evidence="7">
    <location>
        <begin position="108"/>
        <end position="131"/>
    </location>
</feature>
<evidence type="ECO:0000256" key="6">
    <source>
        <dbReference type="SAM" id="MobiDB-lite"/>
    </source>
</evidence>
<evidence type="ECO:0000256" key="2">
    <source>
        <dbReference type="ARBA" id="ARBA00022692"/>
    </source>
</evidence>
<dbReference type="KEGG" id="mtm:MYCTH_2113078"/>
<protein>
    <recommendedName>
        <fullName evidence="8">Rhodopsin domain-containing protein</fullName>
    </recommendedName>
</protein>
<feature type="region of interest" description="Disordered" evidence="6">
    <location>
        <begin position="317"/>
        <end position="367"/>
    </location>
</feature>
<feature type="transmembrane region" description="Helical" evidence="7">
    <location>
        <begin position="138"/>
        <end position="160"/>
    </location>
</feature>
<evidence type="ECO:0000256" key="3">
    <source>
        <dbReference type="ARBA" id="ARBA00022989"/>
    </source>
</evidence>
<evidence type="ECO:0000256" key="5">
    <source>
        <dbReference type="ARBA" id="ARBA00038359"/>
    </source>
</evidence>
<dbReference type="PANTHER" id="PTHR33048:SF57">
    <property type="entry name" value="INTEGRAL MEMBRANE PROTEIN-RELATED"/>
    <property type="match status" value="1"/>
</dbReference>
<reference evidence="9 10" key="1">
    <citation type="journal article" date="2011" name="Nat. Biotechnol.">
        <title>Comparative genomic analysis of the thermophilic biomass-degrading fungi Myceliophthora thermophila and Thielavia terrestris.</title>
        <authorList>
            <person name="Berka R.M."/>
            <person name="Grigoriev I.V."/>
            <person name="Otillar R."/>
            <person name="Salamov A."/>
            <person name="Grimwood J."/>
            <person name="Reid I."/>
            <person name="Ishmael N."/>
            <person name="John T."/>
            <person name="Darmond C."/>
            <person name="Moisan M.-C."/>
            <person name="Henrissat B."/>
            <person name="Coutinho P.M."/>
            <person name="Lombard V."/>
            <person name="Natvig D.O."/>
            <person name="Lindquist E."/>
            <person name="Schmutz J."/>
            <person name="Lucas S."/>
            <person name="Harris P."/>
            <person name="Powlowski J."/>
            <person name="Bellemare A."/>
            <person name="Taylor D."/>
            <person name="Butler G."/>
            <person name="de Vries R.P."/>
            <person name="Allijn I.E."/>
            <person name="van den Brink J."/>
            <person name="Ushinsky S."/>
            <person name="Storms R."/>
            <person name="Powell A.J."/>
            <person name="Paulsen I.T."/>
            <person name="Elbourne L.D.H."/>
            <person name="Baker S.E."/>
            <person name="Magnuson J."/>
            <person name="LaBoissiere S."/>
            <person name="Clutterbuck A.J."/>
            <person name="Martinez D."/>
            <person name="Wogulis M."/>
            <person name="de Leon A.L."/>
            <person name="Rey M.W."/>
            <person name="Tsang A."/>
        </authorList>
    </citation>
    <scope>NUCLEOTIDE SEQUENCE [LARGE SCALE GENOMIC DNA]</scope>
    <source>
        <strain evidence="10">ATCC 42464 / BCRC 31852 / DSM 1799</strain>
    </source>
</reference>
<dbReference type="PANTHER" id="PTHR33048">
    <property type="entry name" value="PTH11-LIKE INTEGRAL MEMBRANE PROTEIN (AFU_ORTHOLOGUE AFUA_5G11245)"/>
    <property type="match status" value="1"/>
</dbReference>
<dbReference type="Pfam" id="PF20684">
    <property type="entry name" value="Fung_rhodopsin"/>
    <property type="match status" value="1"/>
</dbReference>
<dbReference type="VEuPathDB" id="FungiDB:MYCTH_2113078"/>
<keyword evidence="3 7" id="KW-1133">Transmembrane helix</keyword>
<evidence type="ECO:0000259" key="8">
    <source>
        <dbReference type="Pfam" id="PF20684"/>
    </source>
</evidence>
<evidence type="ECO:0000256" key="7">
    <source>
        <dbReference type="SAM" id="Phobius"/>
    </source>
</evidence>